<dbReference type="SUPFAM" id="SSF49401">
    <property type="entry name" value="Bacterial adhesins"/>
    <property type="match status" value="1"/>
</dbReference>
<reference evidence="5" key="2">
    <citation type="submission" date="2001-11" db="EMBL/GenBank/DDBJ databases">
        <title>The LKP-Fimbrial Gene Cluster of Genital Strains of Haemophilus.</title>
        <authorList>
            <person name="Rosenau A."/>
            <person name="Bruant G."/>
            <person name="Gousset N."/>
            <person name="Quentin R."/>
        </authorList>
    </citation>
    <scope>NUCLEOTIDE SEQUENCE</scope>
    <source>
        <strain evidence="5">26E</strain>
    </source>
</reference>
<dbReference type="Pfam" id="PF00419">
    <property type="entry name" value="Fimbrial"/>
    <property type="match status" value="1"/>
</dbReference>
<evidence type="ECO:0000256" key="1">
    <source>
        <dbReference type="ARBA" id="ARBA00004561"/>
    </source>
</evidence>
<evidence type="ECO:0000313" key="5">
    <source>
        <dbReference type="EMBL" id="CAD12869.1"/>
    </source>
</evidence>
<dbReference type="Gene3D" id="2.60.40.1090">
    <property type="entry name" value="Fimbrial-type adhesion domain"/>
    <property type="match status" value="1"/>
</dbReference>
<feature type="domain" description="Fimbrial-type adhesion" evidence="4">
    <location>
        <begin position="271"/>
        <end position="436"/>
    </location>
</feature>
<dbReference type="EMBL" id="AJ421028">
    <property type="protein sequence ID" value="CAD12869.1"/>
    <property type="molecule type" value="Genomic_DNA"/>
</dbReference>
<reference evidence="5" key="1">
    <citation type="journal article" date="1999" name="Infect. Immun.">
        <title>Nucleotide sequences of genes coding for fimbrial proteins in a cryptic genospecies of Haemophilus spp. isolated from neonatal and genital tract infections.</title>
        <authorList>
            <person name="Gousset N."/>
            <person name="Rosenau A."/>
            <person name="Sizaret P.Y."/>
            <person name="Quentin R."/>
        </authorList>
    </citation>
    <scope>NUCLEOTIDE SEQUENCE</scope>
    <source>
        <strain evidence="5">26E</strain>
    </source>
</reference>
<evidence type="ECO:0000259" key="4">
    <source>
        <dbReference type="Pfam" id="PF00419"/>
    </source>
</evidence>
<dbReference type="InterPro" id="IPR050263">
    <property type="entry name" value="Bact_Fimbrial_Adh_Pro"/>
</dbReference>
<keyword evidence="3" id="KW-0281">Fimbrium</keyword>
<dbReference type="AlphaFoldDB" id="Q8VNK0"/>
<sequence>MKTLTTYAKFFTPISKITFLFCFLLGNIAEANIKKAKLENGLGVSRTLTYNFEGDTQMNVTSLQPAQIVFSKAKDNPDRTHIQSSEMGAKPNSLAPFNNWIDAQSPTIIGYSFEGFTCSTYPCPVMELPLLFYPNMDLTVTGSKADGGDIFKFKNPDNLGFAVQIGLGIKGISDWVPINKKDIHCQKLLMANFNSTENVVFMLRAKLHLLADFSSLSNDTIIEPMTIGLGNIKFNEWVSTKKSFFDTQYVVRDKGKISVLFRTPKIILKKAQRQCTLNASQRDIKVPLKSVKKRELEAQDEIKGGTFKLRVNCSDTKYNMVNGKWLFPSVKLTFTDENSTTNNGRNDLLRTQTGGGQATGVSLKIKRSNGNWVKYGKDSPEINNPGQFALQKQPSSAGGEQSAEEIFEVYYVKDQARGDLTEGKVTAAATFTMSYQ</sequence>
<comment type="subcellular location">
    <subcellularLocation>
        <location evidence="1">Fimbrium</location>
    </subcellularLocation>
</comment>
<dbReference type="PANTHER" id="PTHR33420">
    <property type="entry name" value="FIMBRIAL SUBUNIT ELFA-RELATED"/>
    <property type="match status" value="1"/>
</dbReference>
<dbReference type="InterPro" id="IPR036937">
    <property type="entry name" value="Adhesion_dom_fimbrial_sf"/>
</dbReference>
<gene>
    <name evidence="5" type="primary">ghfE</name>
</gene>
<protein>
    <submittedName>
        <fullName evidence="5">GhfE protein</fullName>
    </submittedName>
</protein>
<organism evidence="5">
    <name type="scientific">Haemophilus sp. 26E</name>
    <dbReference type="NCBI Taxonomy" id="173061"/>
    <lineage>
        <taxon>Bacteria</taxon>
        <taxon>Pseudomonadati</taxon>
        <taxon>Pseudomonadota</taxon>
        <taxon>Gammaproteobacteria</taxon>
        <taxon>Pasteurellales</taxon>
        <taxon>Pasteurellaceae</taxon>
        <taxon>Haemophilus</taxon>
    </lineage>
</organism>
<proteinExistence type="inferred from homology"/>
<name>Q8VNK0_9PAST</name>
<accession>Q8VNK0</accession>
<evidence type="ECO:0000256" key="2">
    <source>
        <dbReference type="ARBA" id="ARBA00006671"/>
    </source>
</evidence>
<dbReference type="PANTHER" id="PTHR33420:SF14">
    <property type="entry name" value="TYPE 1 FIMBRIN D-MANNOSE SPECIFIC ADHESIN"/>
    <property type="match status" value="1"/>
</dbReference>
<dbReference type="GO" id="GO:0043709">
    <property type="term" value="P:cell adhesion involved in single-species biofilm formation"/>
    <property type="evidence" value="ECO:0007669"/>
    <property type="project" value="TreeGrafter"/>
</dbReference>
<dbReference type="InterPro" id="IPR008966">
    <property type="entry name" value="Adhesion_dom_sf"/>
</dbReference>
<comment type="similarity">
    <text evidence="2">Belongs to the fimbrial protein family.</text>
</comment>
<evidence type="ECO:0000256" key="3">
    <source>
        <dbReference type="ARBA" id="ARBA00023263"/>
    </source>
</evidence>
<dbReference type="InterPro" id="IPR000259">
    <property type="entry name" value="Adhesion_dom_fimbrial"/>
</dbReference>
<dbReference type="GO" id="GO:0009289">
    <property type="term" value="C:pilus"/>
    <property type="evidence" value="ECO:0007669"/>
    <property type="project" value="UniProtKB-SubCell"/>
</dbReference>